<sequence length="55" mass="6288">MYIFLERLLLGWRFCAMAAASRPVRLIQLDGRCGCEYERSESTDARCLTARTAES</sequence>
<protein>
    <submittedName>
        <fullName evidence="1">Histone H3</fullName>
    </submittedName>
</protein>
<accession>A0A1D6HB41</accession>
<evidence type="ECO:0000313" key="1">
    <source>
        <dbReference type="EMBL" id="AQK71923.1"/>
    </source>
</evidence>
<organism evidence="1">
    <name type="scientific">Zea mays</name>
    <name type="common">Maize</name>
    <dbReference type="NCBI Taxonomy" id="4577"/>
    <lineage>
        <taxon>Eukaryota</taxon>
        <taxon>Viridiplantae</taxon>
        <taxon>Streptophyta</taxon>
        <taxon>Embryophyta</taxon>
        <taxon>Tracheophyta</taxon>
        <taxon>Spermatophyta</taxon>
        <taxon>Magnoliopsida</taxon>
        <taxon>Liliopsida</taxon>
        <taxon>Poales</taxon>
        <taxon>Poaceae</taxon>
        <taxon>PACMAD clade</taxon>
        <taxon>Panicoideae</taxon>
        <taxon>Andropogonodae</taxon>
        <taxon>Andropogoneae</taxon>
        <taxon>Tripsacinae</taxon>
        <taxon>Zea</taxon>
    </lineage>
</organism>
<dbReference type="AlphaFoldDB" id="A0A1D6HB41"/>
<gene>
    <name evidence="1" type="ORF">ZEAMMB73_Zm00001d016908</name>
</gene>
<proteinExistence type="predicted"/>
<name>A0A1D6HB41_MAIZE</name>
<reference evidence="1" key="1">
    <citation type="submission" date="2015-12" db="EMBL/GenBank/DDBJ databases">
        <title>Update maize B73 reference genome by single molecule sequencing technologies.</title>
        <authorList>
            <consortium name="Maize Genome Sequencing Project"/>
            <person name="Ware D."/>
        </authorList>
    </citation>
    <scope>NUCLEOTIDE SEQUENCE</scope>
    <source>
        <tissue evidence="1">Seedling</tissue>
    </source>
</reference>
<dbReference type="EMBL" id="CM000781">
    <property type="protein sequence ID" value="AQK71923.1"/>
    <property type="molecule type" value="Genomic_DNA"/>
</dbReference>